<organism evidence="1 2">
    <name type="scientific">Prorocentrum cordatum</name>
    <dbReference type="NCBI Taxonomy" id="2364126"/>
    <lineage>
        <taxon>Eukaryota</taxon>
        <taxon>Sar</taxon>
        <taxon>Alveolata</taxon>
        <taxon>Dinophyceae</taxon>
        <taxon>Prorocentrales</taxon>
        <taxon>Prorocentraceae</taxon>
        <taxon>Prorocentrum</taxon>
    </lineage>
</organism>
<proteinExistence type="predicted"/>
<dbReference type="Proteomes" id="UP001189429">
    <property type="component" value="Unassembled WGS sequence"/>
</dbReference>
<evidence type="ECO:0000313" key="2">
    <source>
        <dbReference type="Proteomes" id="UP001189429"/>
    </source>
</evidence>
<evidence type="ECO:0000313" key="1">
    <source>
        <dbReference type="EMBL" id="CAK0798772.1"/>
    </source>
</evidence>
<dbReference type="EMBL" id="CAUYUJ010002014">
    <property type="protein sequence ID" value="CAK0798772.1"/>
    <property type="molecule type" value="Genomic_DNA"/>
</dbReference>
<keyword evidence="2" id="KW-1185">Reference proteome</keyword>
<accession>A0ABN9Q6R8</accession>
<reference evidence="1" key="1">
    <citation type="submission" date="2023-10" db="EMBL/GenBank/DDBJ databases">
        <authorList>
            <person name="Chen Y."/>
            <person name="Shah S."/>
            <person name="Dougan E. K."/>
            <person name="Thang M."/>
            <person name="Chan C."/>
        </authorList>
    </citation>
    <scope>NUCLEOTIDE SEQUENCE [LARGE SCALE GENOMIC DNA]</scope>
</reference>
<gene>
    <name evidence="1" type="ORF">PCOR1329_LOCUS7435</name>
</gene>
<comment type="caution">
    <text evidence="1">The sequence shown here is derived from an EMBL/GenBank/DDBJ whole genome shotgun (WGS) entry which is preliminary data.</text>
</comment>
<name>A0ABN9Q6R8_9DINO</name>
<protein>
    <submittedName>
        <fullName evidence="1">Uncharacterized protein</fullName>
    </submittedName>
</protein>
<sequence>MALPRGARAAPVDLAALVAAAVRGAVDGGAPHRTVAAVARSAVSAAAFAARPIPREPADAGDGAPSEACRAARTGGEAAAMEDAAVAGVLPPAAPPAAAGSLNMDVDGGFDDDVGFDDAWAAMAAPRLELDAATVAVQRRQRLRRLVPRWRRRRLEQMVQ</sequence>
<feature type="non-terminal residue" evidence="1">
    <location>
        <position position="160"/>
    </location>
</feature>